<proteinExistence type="predicted"/>
<reference evidence="3 4" key="2">
    <citation type="submission" date="2019-09" db="EMBL/GenBank/DDBJ databases">
        <title>Mesorhizobium sp. MaA-C15 isolated from Microcystis aeruginosa.</title>
        <authorList>
            <person name="Jeong S.E."/>
            <person name="Jin H.M."/>
            <person name="Jeon C.O."/>
        </authorList>
    </citation>
    <scope>NUCLEOTIDE SEQUENCE [LARGE SCALE GENOMIC DNA]</scope>
    <source>
        <strain evidence="3 4">MaA-C15</strain>
    </source>
</reference>
<evidence type="ECO:0000256" key="1">
    <source>
        <dbReference type="SAM" id="Phobius"/>
    </source>
</evidence>
<dbReference type="InterPro" id="IPR007038">
    <property type="entry name" value="HupE_UreJ"/>
</dbReference>
<feature type="signal peptide" evidence="2">
    <location>
        <begin position="1"/>
        <end position="22"/>
    </location>
</feature>
<feature type="chain" id="PRO_5022844693" evidence="2">
    <location>
        <begin position="23"/>
        <end position="197"/>
    </location>
</feature>
<keyword evidence="1" id="KW-0812">Transmembrane</keyword>
<protein>
    <submittedName>
        <fullName evidence="3">HupE/UreJ family protein</fullName>
    </submittedName>
</protein>
<feature type="transmembrane region" description="Helical" evidence="1">
    <location>
        <begin position="96"/>
        <end position="127"/>
    </location>
</feature>
<keyword evidence="1" id="KW-0472">Membrane</keyword>
<dbReference type="EMBL" id="VSZS01000060">
    <property type="protein sequence ID" value="TYR33102.1"/>
    <property type="molecule type" value="Genomic_DNA"/>
</dbReference>
<dbReference type="AlphaFoldDB" id="A0A5D4GYI3"/>
<dbReference type="PIRSF" id="PIRSF016919">
    <property type="entry name" value="HupE_UreJ"/>
    <property type="match status" value="1"/>
</dbReference>
<evidence type="ECO:0000313" key="4">
    <source>
        <dbReference type="Proteomes" id="UP000323258"/>
    </source>
</evidence>
<accession>A0A5D4GYI3</accession>
<gene>
    <name evidence="3" type="ORF">FY036_08565</name>
</gene>
<feature type="transmembrane region" description="Helical" evidence="1">
    <location>
        <begin position="70"/>
        <end position="90"/>
    </location>
</feature>
<keyword evidence="1" id="KW-1133">Transmembrane helix</keyword>
<dbReference type="RefSeq" id="WP_148914302.1">
    <property type="nucleotide sequence ID" value="NZ_VSZS01000060.1"/>
</dbReference>
<comment type="caution">
    <text evidence="3">The sequence shown here is derived from an EMBL/GenBank/DDBJ whole genome shotgun (WGS) entry which is preliminary data.</text>
</comment>
<feature type="transmembrane region" description="Helical" evidence="1">
    <location>
        <begin position="177"/>
        <end position="195"/>
    </location>
</feature>
<evidence type="ECO:0000256" key="2">
    <source>
        <dbReference type="SAM" id="SignalP"/>
    </source>
</evidence>
<reference evidence="3 4" key="1">
    <citation type="submission" date="2019-08" db="EMBL/GenBank/DDBJ databases">
        <authorList>
            <person name="Seo Y.L."/>
        </authorList>
    </citation>
    <scope>NUCLEOTIDE SEQUENCE [LARGE SCALE GENOMIC DNA]</scope>
    <source>
        <strain evidence="3 4">MaA-C15</strain>
    </source>
</reference>
<keyword evidence="2" id="KW-0732">Signal</keyword>
<dbReference type="Proteomes" id="UP000323258">
    <property type="component" value="Unassembled WGS sequence"/>
</dbReference>
<evidence type="ECO:0000313" key="3">
    <source>
        <dbReference type="EMBL" id="TYR33102.1"/>
    </source>
</evidence>
<feature type="transmembrane region" description="Helical" evidence="1">
    <location>
        <begin position="139"/>
        <end position="165"/>
    </location>
</feature>
<sequence length="197" mass="19470">MNRKTLGLGAALLAASASPAFAHLDPGEHGSFMAGFTHPLFGTDHVLAMVAVGLWAALLGGRAIWAVPAAFVGVMALGFLASMVGVPLPFVEPTILASVVAIGLLVALAVPMPVGAVMVVVGFFALFHGYAHGGEMGEAGAAGYAAGFAMATALLHAVGMAAGLSVARLFSGTTGQMVTRAAGGVTALAGVWLMVAG</sequence>
<keyword evidence="4" id="KW-1185">Reference proteome</keyword>
<dbReference type="Pfam" id="PF04955">
    <property type="entry name" value="HupE_UreJ"/>
    <property type="match status" value="1"/>
</dbReference>
<name>A0A5D4GYI3_9HYPH</name>
<organism evidence="3 4">
    <name type="scientific">Neoaquamicrobium microcysteis</name>
    <dbReference type="NCBI Taxonomy" id="2682781"/>
    <lineage>
        <taxon>Bacteria</taxon>
        <taxon>Pseudomonadati</taxon>
        <taxon>Pseudomonadota</taxon>
        <taxon>Alphaproteobacteria</taxon>
        <taxon>Hyphomicrobiales</taxon>
        <taxon>Phyllobacteriaceae</taxon>
        <taxon>Neoaquamicrobium</taxon>
    </lineage>
</organism>
<dbReference type="OrthoDB" id="9808192at2"/>